<name>A0A9P1BKK4_9DINO</name>
<dbReference type="EMBL" id="CAMXCT020000179">
    <property type="protein sequence ID" value="CAL1128451.1"/>
    <property type="molecule type" value="Genomic_DNA"/>
</dbReference>
<organism evidence="1">
    <name type="scientific">Cladocopium goreaui</name>
    <dbReference type="NCBI Taxonomy" id="2562237"/>
    <lineage>
        <taxon>Eukaryota</taxon>
        <taxon>Sar</taxon>
        <taxon>Alveolata</taxon>
        <taxon>Dinophyceae</taxon>
        <taxon>Suessiales</taxon>
        <taxon>Symbiodiniaceae</taxon>
        <taxon>Cladocopium</taxon>
    </lineage>
</organism>
<evidence type="ECO:0000313" key="3">
    <source>
        <dbReference type="EMBL" id="CAL4762388.1"/>
    </source>
</evidence>
<sequence length="117" mass="12992">TDLPNVSRQRARNHWLLKTLEPELVISCSAKAELGSVQLLNLEALAGSPPSPDLPDLDGVPELMALMCTGGSQRLKIVQVTHEMMISEQSAYRCLASEVTTLPEFPRVLQQHRSFWP</sequence>
<dbReference type="Proteomes" id="UP001152797">
    <property type="component" value="Unassembled WGS sequence"/>
</dbReference>
<feature type="non-terminal residue" evidence="1">
    <location>
        <position position="117"/>
    </location>
</feature>
<dbReference type="EMBL" id="CAMXCT010000179">
    <property type="protein sequence ID" value="CAI3975076.1"/>
    <property type="molecule type" value="Genomic_DNA"/>
</dbReference>
<evidence type="ECO:0000313" key="2">
    <source>
        <dbReference type="EMBL" id="CAL1128451.1"/>
    </source>
</evidence>
<dbReference type="EMBL" id="CAMXCT030000179">
    <property type="protein sequence ID" value="CAL4762388.1"/>
    <property type="molecule type" value="Genomic_DNA"/>
</dbReference>
<evidence type="ECO:0000313" key="4">
    <source>
        <dbReference type="Proteomes" id="UP001152797"/>
    </source>
</evidence>
<evidence type="ECO:0000313" key="1">
    <source>
        <dbReference type="EMBL" id="CAI3975076.1"/>
    </source>
</evidence>
<comment type="caution">
    <text evidence="1">The sequence shown here is derived from an EMBL/GenBank/DDBJ whole genome shotgun (WGS) entry which is preliminary data.</text>
</comment>
<reference evidence="2" key="2">
    <citation type="submission" date="2024-04" db="EMBL/GenBank/DDBJ databases">
        <authorList>
            <person name="Chen Y."/>
            <person name="Shah S."/>
            <person name="Dougan E. K."/>
            <person name="Thang M."/>
            <person name="Chan C."/>
        </authorList>
    </citation>
    <scope>NUCLEOTIDE SEQUENCE [LARGE SCALE GENOMIC DNA]</scope>
</reference>
<proteinExistence type="predicted"/>
<reference evidence="1" key="1">
    <citation type="submission" date="2022-10" db="EMBL/GenBank/DDBJ databases">
        <authorList>
            <person name="Chen Y."/>
            <person name="Dougan E. K."/>
            <person name="Chan C."/>
            <person name="Rhodes N."/>
            <person name="Thang M."/>
        </authorList>
    </citation>
    <scope>NUCLEOTIDE SEQUENCE</scope>
</reference>
<keyword evidence="4" id="KW-1185">Reference proteome</keyword>
<accession>A0A9P1BKK4</accession>
<gene>
    <name evidence="1" type="ORF">C1SCF055_LOCUS3438</name>
</gene>
<feature type="non-terminal residue" evidence="1">
    <location>
        <position position="1"/>
    </location>
</feature>
<dbReference type="AlphaFoldDB" id="A0A9P1BKK4"/>
<protein>
    <submittedName>
        <fullName evidence="3">Tyrocidine synthase 3</fullName>
    </submittedName>
</protein>